<evidence type="ECO:0000313" key="1">
    <source>
        <dbReference type="EMBL" id="KAH6636961.1"/>
    </source>
</evidence>
<gene>
    <name evidence="1" type="ORF">F5144DRAFT_569259</name>
</gene>
<protein>
    <submittedName>
        <fullName evidence="1">Uncharacterized protein</fullName>
    </submittedName>
</protein>
<reference evidence="1 2" key="1">
    <citation type="journal article" date="2021" name="Nat. Commun.">
        <title>Genetic determinants of endophytism in the Arabidopsis root mycobiome.</title>
        <authorList>
            <person name="Mesny F."/>
            <person name="Miyauchi S."/>
            <person name="Thiergart T."/>
            <person name="Pickel B."/>
            <person name="Atanasova L."/>
            <person name="Karlsson M."/>
            <person name="Huettel B."/>
            <person name="Barry K.W."/>
            <person name="Haridas S."/>
            <person name="Chen C."/>
            <person name="Bauer D."/>
            <person name="Andreopoulos W."/>
            <person name="Pangilinan J."/>
            <person name="LaButti K."/>
            <person name="Riley R."/>
            <person name="Lipzen A."/>
            <person name="Clum A."/>
            <person name="Drula E."/>
            <person name="Henrissat B."/>
            <person name="Kohler A."/>
            <person name="Grigoriev I.V."/>
            <person name="Martin F.M."/>
            <person name="Hacquard S."/>
        </authorList>
    </citation>
    <scope>NUCLEOTIDE SEQUENCE [LARGE SCALE GENOMIC DNA]</scope>
    <source>
        <strain evidence="1 2">MPI-SDFR-AT-0079</strain>
    </source>
</reference>
<comment type="caution">
    <text evidence="1">The sequence shown here is derived from an EMBL/GenBank/DDBJ whole genome shotgun (WGS) entry which is preliminary data.</text>
</comment>
<sequence>MVHGMDGWMDDTPWEWGLVLVRRGEKLWAGFVGCLPLSLLFGIIIGFPGLDSALHICYTPFSIVYFLWWSRLEPEFRQAVRQEWGSLLCIVAH</sequence>
<dbReference type="Proteomes" id="UP000724584">
    <property type="component" value="Unassembled WGS sequence"/>
</dbReference>
<dbReference type="EMBL" id="JAGIZQ010000003">
    <property type="protein sequence ID" value="KAH6636961.1"/>
    <property type="molecule type" value="Genomic_DNA"/>
</dbReference>
<name>A0ACB7PCP4_9PEZI</name>
<proteinExistence type="predicted"/>
<evidence type="ECO:0000313" key="2">
    <source>
        <dbReference type="Proteomes" id="UP000724584"/>
    </source>
</evidence>
<accession>A0ACB7PCP4</accession>
<keyword evidence="2" id="KW-1185">Reference proteome</keyword>
<organism evidence="1 2">
    <name type="scientific">Chaetomium tenue</name>
    <dbReference type="NCBI Taxonomy" id="1854479"/>
    <lineage>
        <taxon>Eukaryota</taxon>
        <taxon>Fungi</taxon>
        <taxon>Dikarya</taxon>
        <taxon>Ascomycota</taxon>
        <taxon>Pezizomycotina</taxon>
        <taxon>Sordariomycetes</taxon>
        <taxon>Sordariomycetidae</taxon>
        <taxon>Sordariales</taxon>
        <taxon>Chaetomiaceae</taxon>
        <taxon>Chaetomium</taxon>
    </lineage>
</organism>